<evidence type="ECO:0000259" key="2">
    <source>
        <dbReference type="Pfam" id="PF00144"/>
    </source>
</evidence>
<keyword evidence="1" id="KW-0812">Transmembrane</keyword>
<feature type="domain" description="Beta-lactamase-related" evidence="2">
    <location>
        <begin position="473"/>
        <end position="733"/>
    </location>
</feature>
<dbReference type="InterPro" id="IPR001466">
    <property type="entry name" value="Beta-lactam-related"/>
</dbReference>
<gene>
    <name evidence="3" type="ORF">PCOR1329_LOCUS18129</name>
</gene>
<name>A0ABN9R6S8_9DINO</name>
<dbReference type="Proteomes" id="UP001189429">
    <property type="component" value="Unassembled WGS sequence"/>
</dbReference>
<dbReference type="InterPro" id="IPR050789">
    <property type="entry name" value="Diverse_Enzym_Activities"/>
</dbReference>
<accession>A0ABN9R6S8</accession>
<keyword evidence="1" id="KW-0472">Membrane</keyword>
<keyword evidence="1" id="KW-1133">Transmembrane helix</keyword>
<feature type="transmembrane region" description="Helical" evidence="1">
    <location>
        <begin position="12"/>
        <end position="36"/>
    </location>
</feature>
<dbReference type="Gene3D" id="3.20.20.190">
    <property type="entry name" value="Phosphatidylinositol (PI) phosphodiesterase"/>
    <property type="match status" value="1"/>
</dbReference>
<organism evidence="3 4">
    <name type="scientific">Prorocentrum cordatum</name>
    <dbReference type="NCBI Taxonomy" id="2364126"/>
    <lineage>
        <taxon>Eukaryota</taxon>
        <taxon>Sar</taxon>
        <taxon>Alveolata</taxon>
        <taxon>Dinophyceae</taxon>
        <taxon>Prorocentrales</taxon>
        <taxon>Prorocentraceae</taxon>
        <taxon>Prorocentrum</taxon>
    </lineage>
</organism>
<keyword evidence="4" id="KW-1185">Reference proteome</keyword>
<dbReference type="InterPro" id="IPR012338">
    <property type="entry name" value="Beta-lactam/transpept-like"/>
</dbReference>
<protein>
    <recommendedName>
        <fullName evidence="2">Beta-lactamase-related domain-containing protein</fullName>
    </recommendedName>
</protein>
<dbReference type="Pfam" id="PF00144">
    <property type="entry name" value="Beta-lactamase"/>
    <property type="match status" value="1"/>
</dbReference>
<comment type="caution">
    <text evidence="3">The sequence shown here is derived from an EMBL/GenBank/DDBJ whole genome shotgun (WGS) entry which is preliminary data.</text>
</comment>
<evidence type="ECO:0000313" key="4">
    <source>
        <dbReference type="Proteomes" id="UP001189429"/>
    </source>
</evidence>
<dbReference type="InterPro" id="IPR017946">
    <property type="entry name" value="PLC-like_Pdiesterase_TIM-brl"/>
</dbReference>
<dbReference type="EMBL" id="CAUYUJ010005672">
    <property type="protein sequence ID" value="CAK0814552.1"/>
    <property type="molecule type" value="Genomic_DNA"/>
</dbReference>
<evidence type="ECO:0000256" key="1">
    <source>
        <dbReference type="SAM" id="Phobius"/>
    </source>
</evidence>
<reference evidence="3" key="1">
    <citation type="submission" date="2023-10" db="EMBL/GenBank/DDBJ databases">
        <authorList>
            <person name="Chen Y."/>
            <person name="Shah S."/>
            <person name="Dougan E. K."/>
            <person name="Thang M."/>
            <person name="Chan C."/>
        </authorList>
    </citation>
    <scope>NUCLEOTIDE SEQUENCE [LARGE SCALE GENOMIC DNA]</scope>
</reference>
<dbReference type="SUPFAM" id="SSF56601">
    <property type="entry name" value="beta-lactamase/transpeptidase-like"/>
    <property type="match status" value="1"/>
</dbReference>
<dbReference type="Gene3D" id="3.40.710.10">
    <property type="entry name" value="DD-peptidase/beta-lactamase superfamily"/>
    <property type="match status" value="1"/>
</dbReference>
<proteinExistence type="predicted"/>
<sequence length="1235" mass="138180">MLFESKQRSGIAAWVCRAPGIAIAIICAASMCAMYLEFSCADGLQLNPLSDKFLDKHARVQDEPQPLDQQDVRADEIRVLKKRLATFTQLIAYDAGIYLGPPNSVLAAQRSLQNGATSLGVDLSLTQDDKLVGAHSSTEWIANSGFPKRAQDLMDVRFEQAEFSPTCETFEQFFLSIGVPSSELVGLQACERQRINTVEDFFDAFPGIPIIFDLKASSWELQRRQVTILHELLYRKYPERRADDTLTSLRVFAFPNQTNPADYFEDWFGSSTLPFTFSLGVPAPGGGGKRNNIETLSRILTTSTASQNGKLQIFLTPSELAASSRFFKFVGQVDIICDLAVHELDGEAHAIHISRYRDLHPWQSDLQYCVEFGVAAVHTSRIDVSLKTLIKWSVRAKEMSPAGPAASLSNPLAEKMMPKAFWPDAHGRCVFAERGSDPGPSLVLLSQSDASHQTQRFSVGPEVANRSMWMRCAGKFATALLVLRLVEIGKLPGLDEPIVEFLQLQKVENHSVLQRLTLRHVMAGVGGLPYWHWTPDGVKTRIMPASRICEEALRKVSPAFVLGSRFQYSNMQWAIVERAVEVATGWDFPDAARRYLFDPLGISNLTYYQSETLPACSQSVSTRVYEINLRAGIGLCSIAADMLLLGEAARSIGFLSTRGVQEVVMDQLRHRFPAAIPSFLNNAPVTDFAANGIEWSGRGFAGYYWADEWLVGYGGPEGFWGQKVLLRVKNGLGSGPLLVQWVSTPHSNKSAKDFARSVFDLFTAAPDRFGSSLPDCQTGAGISDSIAIRNVAAEVSNSSYRTRAEDALVPECMYARRALEPLGDHPVCNRQHLRGDSQSSDYQTMAEWAETTIDVIGLRAEPHNVKEFQLSAQMLNEGLSKTCRLEGWLKELVKWPIDKSWIETENQPSSRVRDVYEYARCGNGLGATCDRDVKHVTEACNRLAAASIAWKMRSGLTKEYPDVPSMFDIVRQHHYWMEVYYGKNRLAPRPRLLTQPKRKGQEYCYMFPKPSNTLCRGGLAQYHALASELEDLLPGGRNLWHHEFALSRDFTAYRPLPSLAGFDMNAIANERKILIVAGTNGFFRAPKVLMDMYRPYFEFDRVVLFDPDSQGMNVPSHYNASGNVEWVQGFVKVASCDASDLIAYLSHNVSPDDFVVVVFDVDDEHAGASHGATMEWGWLATLVNHDLRLIDELYIELHTYKPEVGWHHDRHSAWEQYDVMHQLRYVCGVAVHAWP</sequence>
<evidence type="ECO:0000313" key="3">
    <source>
        <dbReference type="EMBL" id="CAK0814552.1"/>
    </source>
</evidence>
<dbReference type="PANTHER" id="PTHR43283">
    <property type="entry name" value="BETA-LACTAMASE-RELATED"/>
    <property type="match status" value="1"/>
</dbReference>
<dbReference type="SUPFAM" id="SSF51695">
    <property type="entry name" value="PLC-like phosphodiesterases"/>
    <property type="match status" value="1"/>
</dbReference>